<gene>
    <name evidence="2" type="ORF">J3D65DRAFT_7399</name>
</gene>
<evidence type="ECO:0000313" key="2">
    <source>
        <dbReference type="EMBL" id="KAK7544128.1"/>
    </source>
</evidence>
<comment type="caution">
    <text evidence="2">The sequence shown here is derived from an EMBL/GenBank/DDBJ whole genome shotgun (WGS) entry which is preliminary data.</text>
</comment>
<dbReference type="RefSeq" id="XP_066659363.1">
    <property type="nucleotide sequence ID" value="XM_066804141.1"/>
</dbReference>
<dbReference type="GeneID" id="92037047"/>
<evidence type="ECO:0000313" key="3">
    <source>
        <dbReference type="Proteomes" id="UP001360953"/>
    </source>
</evidence>
<keyword evidence="3" id="KW-1185">Reference proteome</keyword>
<dbReference type="EMBL" id="JBBPEH010000001">
    <property type="protein sequence ID" value="KAK7544128.1"/>
    <property type="molecule type" value="Genomic_DNA"/>
</dbReference>
<protein>
    <submittedName>
        <fullName evidence="2">Uncharacterized protein</fullName>
    </submittedName>
</protein>
<proteinExistence type="predicted"/>
<name>A0ABR1MA17_9PEZI</name>
<feature type="compositionally biased region" description="Basic and acidic residues" evidence="1">
    <location>
        <begin position="152"/>
        <end position="170"/>
    </location>
</feature>
<accession>A0ABR1MA17</accession>
<dbReference type="Proteomes" id="UP001360953">
    <property type="component" value="Unassembled WGS sequence"/>
</dbReference>
<feature type="region of interest" description="Disordered" evidence="1">
    <location>
        <begin position="140"/>
        <end position="199"/>
    </location>
</feature>
<sequence length="220" mass="24821">MDRHTPGRHVEVEVQARARARKRDMNAELFRNDNEINHAIIHPWVGLAYRYALPWLCSSLSTHVDRCLSSSTQHAYIHSSTINNILNYSTCASSLPIASFSYSPSDAGSAAGPITYIRLSIYPTTRQSLSFLSRGGATATPLFHPIPSSPRPNKEEGKERRQETKEEARKRGCVCAQGEPDQDRQPHQQDRKRGEKGGPKEVCVASYWIGMDWKRARMSR</sequence>
<feature type="compositionally biased region" description="Basic and acidic residues" evidence="1">
    <location>
        <begin position="181"/>
        <end position="199"/>
    </location>
</feature>
<organism evidence="2 3">
    <name type="scientific">Phyllosticta citribraziliensis</name>
    <dbReference type="NCBI Taxonomy" id="989973"/>
    <lineage>
        <taxon>Eukaryota</taxon>
        <taxon>Fungi</taxon>
        <taxon>Dikarya</taxon>
        <taxon>Ascomycota</taxon>
        <taxon>Pezizomycotina</taxon>
        <taxon>Dothideomycetes</taxon>
        <taxon>Dothideomycetes incertae sedis</taxon>
        <taxon>Botryosphaeriales</taxon>
        <taxon>Phyllostictaceae</taxon>
        <taxon>Phyllosticta</taxon>
    </lineage>
</organism>
<reference evidence="2 3" key="1">
    <citation type="submission" date="2024-04" db="EMBL/GenBank/DDBJ databases">
        <title>Phyllosticta paracitricarpa is synonymous to the EU quarantine fungus P. citricarpa based on phylogenomic analyses.</title>
        <authorList>
            <consortium name="Lawrence Berkeley National Laboratory"/>
            <person name="Van ingen-buijs V.A."/>
            <person name="Van westerhoven A.C."/>
            <person name="Haridas S."/>
            <person name="Skiadas P."/>
            <person name="Martin F."/>
            <person name="Groenewald J.Z."/>
            <person name="Crous P.W."/>
            <person name="Seidl M.F."/>
        </authorList>
    </citation>
    <scope>NUCLEOTIDE SEQUENCE [LARGE SCALE GENOMIC DNA]</scope>
    <source>
        <strain evidence="2 3">CPC 17464</strain>
    </source>
</reference>
<evidence type="ECO:0000256" key="1">
    <source>
        <dbReference type="SAM" id="MobiDB-lite"/>
    </source>
</evidence>